<evidence type="ECO:0000256" key="2">
    <source>
        <dbReference type="ARBA" id="ARBA00022692"/>
    </source>
</evidence>
<reference evidence="12 13" key="1">
    <citation type="submission" date="2015-09" db="EMBL/GenBank/DDBJ databases">
        <title>Draft genome of a European isolate of the apple canker pathogen Neonectria ditissima.</title>
        <authorList>
            <person name="Gomez-Cortecero A."/>
            <person name="Harrison R.J."/>
            <person name="Armitage A.D."/>
        </authorList>
    </citation>
    <scope>NUCLEOTIDE SEQUENCE [LARGE SCALE GENOMIC DNA]</scope>
    <source>
        <strain evidence="12 13">R09/05</strain>
    </source>
</reference>
<evidence type="ECO:0000256" key="6">
    <source>
        <dbReference type="ARBA" id="ARBA00023180"/>
    </source>
</evidence>
<organism evidence="12 13">
    <name type="scientific">Neonectria ditissima</name>
    <dbReference type="NCBI Taxonomy" id="78410"/>
    <lineage>
        <taxon>Eukaryota</taxon>
        <taxon>Fungi</taxon>
        <taxon>Dikarya</taxon>
        <taxon>Ascomycota</taxon>
        <taxon>Pezizomycotina</taxon>
        <taxon>Sordariomycetes</taxon>
        <taxon>Hypocreomycetidae</taxon>
        <taxon>Hypocreales</taxon>
        <taxon>Nectriaceae</taxon>
        <taxon>Neonectria</taxon>
    </lineage>
</organism>
<accession>A0A0P7B5X4</accession>
<dbReference type="InterPro" id="IPR036852">
    <property type="entry name" value="Peptidase_S8/S53_dom_sf"/>
</dbReference>
<keyword evidence="3 10" id="KW-0732">Signal</keyword>
<keyword evidence="6" id="KW-0325">Glycoprotein</keyword>
<dbReference type="InterPro" id="IPR051836">
    <property type="entry name" value="Kremen_rcpt"/>
</dbReference>
<feature type="compositionally biased region" description="Low complexity" evidence="9">
    <location>
        <begin position="169"/>
        <end position="201"/>
    </location>
</feature>
<sequence length="1078" mass="113944">MLSFFSILSVLLCTFNTCSAVPFSKLRRPVFVPADVVQNTLLRRAVSLDASCPDGFLCESDRKTGCPSGTQCPSGDVCIDFGGELACASDDGIEYCAFNADSFEAVACSQGICCHGQCYKPNSVCCTNDSVKCKLNTACNVCSPGQTCGASGCLGSGPGGSSVPPPATTIPATTVVPPKTTTKDTPSISTKPPGKPTTTEKPTSEEPPTELPTSSTTEKPAPTVVSHVGNFENLGCFQDPDINNRVLRADNSEDSNGMTVEKCVSFAQKNDWKYAGVEFGSQCFVGNTLWDAPSASQADCSQVCAGDDSELCGNWNRVQVYSDSTWFSPTLAEVQAALKDFNETLAEAKSAVAQYQTDIEKYRADGGSIKTKRSIEVEKRQEGPVLTGILRADLENIQADFKMIKVIQSTLKSLPVKNAERSLKVWKLGLEIDIKITSAPPVTPENFETLQDAVVQISTDVIGNVANAAEADNALIEPALAQDVVPVLDVASDLAVVSTAITSIGVSAIGEAAATGILAVIASLLGALSGNPGGGNPTKPPSTTEPATTTTTSSTTCTATTIQTPIIIMTKKGTTKAQYNELVNSLPKNQNNVQKTDSWLPNWIYIATLDQCTSEALWKNSIVQAMSINAKFASLDPSESDSADDSTRSTANKREASVNDTLQGRAVPGPESKYLQQTPNSPGHLNWLTQLSRYTQLTGSFLDFEEFIFDDGAAREASLSTVYVIDRNLLNTHTDFASRVIAQLGVNADGTSSSDQVFTFGSHGTCMVSLAAGSYSGVAKRAKIVTVQLPDIGGTSMQSDVARAVFALLSVLEHATSTNSQGHAVVSMSFSIPRDTLWWSEPTQAIPQGQYTDPFEVYIPQLIDEGIVPVCSAGNAHDNANPAASDLSANTPRAAGGSDTGLIVVGNAQYDGTRHSTSQYLDSFRKGILSLYNVGTMVDCAVLDPRVSNPNDMQGTYWRTENPGASQATAITAGMVAYYLADPVIGPQLRAVGISRVAANVKTFLQTNGRVLKGDVGTGDGIPRAALGDRIPCQGGTAGRPAIPPVFTPGQNNGRLLLTQQVTDGETVLVNPECWNLQ</sequence>
<keyword evidence="7" id="KW-0720">Serine protease</keyword>
<feature type="coiled-coil region" evidence="8">
    <location>
        <begin position="331"/>
        <end position="365"/>
    </location>
</feature>
<dbReference type="PROSITE" id="PS51892">
    <property type="entry name" value="SUBTILASE"/>
    <property type="match status" value="1"/>
</dbReference>
<evidence type="ECO:0000313" key="13">
    <source>
        <dbReference type="Proteomes" id="UP000050424"/>
    </source>
</evidence>
<dbReference type="AlphaFoldDB" id="A0A0P7B5X4"/>
<proteinExistence type="inferred from homology"/>
<keyword evidence="4" id="KW-1133">Transmembrane helix</keyword>
<dbReference type="SUPFAM" id="SSF52743">
    <property type="entry name" value="Subtilisin-like"/>
    <property type="match status" value="1"/>
</dbReference>
<evidence type="ECO:0000256" key="10">
    <source>
        <dbReference type="SAM" id="SignalP"/>
    </source>
</evidence>
<keyword evidence="7" id="KW-0378">Hydrolase</keyword>
<dbReference type="PANTHER" id="PTHR24269">
    <property type="entry name" value="KREMEN PROTEIN"/>
    <property type="match status" value="1"/>
</dbReference>
<dbReference type="STRING" id="78410.A0A0P7B5X4"/>
<dbReference type="SMART" id="SM00321">
    <property type="entry name" value="WSC"/>
    <property type="match status" value="1"/>
</dbReference>
<keyword evidence="7" id="KW-0645">Protease</keyword>
<keyword evidence="5" id="KW-0472">Membrane</keyword>
<name>A0A0P7B5X4_9HYPO</name>
<dbReference type="Pfam" id="PF01822">
    <property type="entry name" value="WSC"/>
    <property type="match status" value="1"/>
</dbReference>
<protein>
    <recommendedName>
        <fullName evidence="11">WSC domain-containing protein</fullName>
    </recommendedName>
</protein>
<feature type="domain" description="WSC" evidence="11">
    <location>
        <begin position="230"/>
        <end position="324"/>
    </location>
</feature>
<dbReference type="OrthoDB" id="5985073at2759"/>
<dbReference type="GO" id="GO:0006508">
    <property type="term" value="P:proteolysis"/>
    <property type="evidence" value="ECO:0007669"/>
    <property type="project" value="UniProtKB-KW"/>
</dbReference>
<feature type="region of interest" description="Disordered" evidence="9">
    <location>
        <begin position="635"/>
        <end position="679"/>
    </location>
</feature>
<dbReference type="PANTHER" id="PTHR24269:SF16">
    <property type="entry name" value="PROTEIN SLG1"/>
    <property type="match status" value="1"/>
</dbReference>
<evidence type="ECO:0000256" key="9">
    <source>
        <dbReference type="SAM" id="MobiDB-lite"/>
    </source>
</evidence>
<evidence type="ECO:0000256" key="4">
    <source>
        <dbReference type="ARBA" id="ARBA00022989"/>
    </source>
</evidence>
<dbReference type="PROSITE" id="PS51212">
    <property type="entry name" value="WSC"/>
    <property type="match status" value="1"/>
</dbReference>
<dbReference type="Proteomes" id="UP000050424">
    <property type="component" value="Unassembled WGS sequence"/>
</dbReference>
<keyword evidence="2" id="KW-0812">Transmembrane</keyword>
<feature type="active site" description="Charge relay system" evidence="7">
    <location>
        <position position="763"/>
    </location>
</feature>
<feature type="signal peptide" evidence="10">
    <location>
        <begin position="1"/>
        <end position="20"/>
    </location>
</feature>
<dbReference type="Gene3D" id="3.40.50.200">
    <property type="entry name" value="Peptidase S8/S53 domain"/>
    <property type="match status" value="1"/>
</dbReference>
<feature type="active site" description="Charge relay system" evidence="7">
    <location>
        <position position="966"/>
    </location>
</feature>
<feature type="compositionally biased region" description="Low complexity" evidence="9">
    <location>
        <begin position="211"/>
        <end position="220"/>
    </location>
</feature>
<dbReference type="GO" id="GO:0004252">
    <property type="term" value="F:serine-type endopeptidase activity"/>
    <property type="evidence" value="ECO:0007669"/>
    <property type="project" value="UniProtKB-UniRule"/>
</dbReference>
<feature type="region of interest" description="Disordered" evidence="9">
    <location>
        <begin position="532"/>
        <end position="553"/>
    </location>
</feature>
<evidence type="ECO:0000313" key="12">
    <source>
        <dbReference type="EMBL" id="KPM41386.1"/>
    </source>
</evidence>
<feature type="compositionally biased region" description="Low complexity" evidence="9">
    <location>
        <begin position="541"/>
        <end position="553"/>
    </location>
</feature>
<evidence type="ECO:0000256" key="3">
    <source>
        <dbReference type="ARBA" id="ARBA00022729"/>
    </source>
</evidence>
<evidence type="ECO:0000256" key="7">
    <source>
        <dbReference type="PROSITE-ProRule" id="PRU01240"/>
    </source>
</evidence>
<dbReference type="GO" id="GO:0005886">
    <property type="term" value="C:plasma membrane"/>
    <property type="evidence" value="ECO:0007669"/>
    <property type="project" value="TreeGrafter"/>
</dbReference>
<feature type="region of interest" description="Disordered" evidence="9">
    <location>
        <begin position="159"/>
        <end position="222"/>
    </location>
</feature>
<comment type="similarity">
    <text evidence="7">Belongs to the peptidase S8 family.</text>
</comment>
<evidence type="ECO:0000256" key="5">
    <source>
        <dbReference type="ARBA" id="ARBA00023136"/>
    </source>
</evidence>
<keyword evidence="13" id="KW-1185">Reference proteome</keyword>
<comment type="caution">
    <text evidence="12">The sequence shown here is derived from an EMBL/GenBank/DDBJ whole genome shotgun (WGS) entry which is preliminary data.</text>
</comment>
<evidence type="ECO:0000256" key="8">
    <source>
        <dbReference type="SAM" id="Coils"/>
    </source>
</evidence>
<comment type="subcellular location">
    <subcellularLocation>
        <location evidence="1">Membrane</location>
        <topology evidence="1">Single-pass membrane protein</topology>
    </subcellularLocation>
</comment>
<evidence type="ECO:0000256" key="1">
    <source>
        <dbReference type="ARBA" id="ARBA00004167"/>
    </source>
</evidence>
<gene>
    <name evidence="12" type="ORF">AK830_g5169</name>
</gene>
<dbReference type="EMBL" id="LKCW01000066">
    <property type="protein sequence ID" value="KPM41386.1"/>
    <property type="molecule type" value="Genomic_DNA"/>
</dbReference>
<evidence type="ECO:0000259" key="11">
    <source>
        <dbReference type="PROSITE" id="PS51212"/>
    </source>
</evidence>
<dbReference type="InterPro" id="IPR002889">
    <property type="entry name" value="WSC_carb-bd"/>
</dbReference>
<feature type="active site" description="Charge relay system" evidence="7">
    <location>
        <position position="726"/>
    </location>
</feature>
<keyword evidence="8" id="KW-0175">Coiled coil</keyword>
<feature type="chain" id="PRO_5006135422" description="WSC domain-containing protein" evidence="10">
    <location>
        <begin position="21"/>
        <end position="1078"/>
    </location>
</feature>